<name>E1ZMQ0_CHLVA</name>
<dbReference type="OrthoDB" id="7537227at2759"/>
<evidence type="ECO:0000256" key="4">
    <source>
        <dbReference type="ARBA" id="ARBA00022737"/>
    </source>
</evidence>
<keyword evidence="6" id="KW-0449">Lipoprotein</keyword>
<dbReference type="EMBL" id="GL433854">
    <property type="protein sequence ID" value="EFN52836.1"/>
    <property type="molecule type" value="Genomic_DNA"/>
</dbReference>
<gene>
    <name evidence="9" type="ORF">CHLNCDRAFT_13300</name>
</gene>
<proteinExistence type="inferred from homology"/>
<dbReference type="Pfam" id="PF00514">
    <property type="entry name" value="Arm"/>
    <property type="match status" value="1"/>
</dbReference>
<dbReference type="PANTHER" id="PTHR47249:SF1">
    <property type="entry name" value="VACUOLAR PROTEIN 8"/>
    <property type="match status" value="1"/>
</dbReference>
<evidence type="ECO:0000313" key="9">
    <source>
        <dbReference type="EMBL" id="EFN52836.1"/>
    </source>
</evidence>
<dbReference type="SMART" id="SM00185">
    <property type="entry name" value="ARM"/>
    <property type="match status" value="2"/>
</dbReference>
<dbReference type="GO" id="GO:0043495">
    <property type="term" value="F:protein-membrane adaptor activity"/>
    <property type="evidence" value="ECO:0007669"/>
    <property type="project" value="InterPro"/>
</dbReference>
<dbReference type="RefSeq" id="XP_005844938.1">
    <property type="nucleotide sequence ID" value="XM_005844876.1"/>
</dbReference>
<keyword evidence="3" id="KW-0926">Vacuole</keyword>
<evidence type="ECO:0000256" key="5">
    <source>
        <dbReference type="ARBA" id="ARBA00023136"/>
    </source>
</evidence>
<dbReference type="PROSITE" id="PS50176">
    <property type="entry name" value="ARM_REPEAT"/>
    <property type="match status" value="2"/>
</dbReference>
<dbReference type="InterPro" id="IPR016024">
    <property type="entry name" value="ARM-type_fold"/>
</dbReference>
<feature type="non-terminal residue" evidence="9">
    <location>
        <position position="118"/>
    </location>
</feature>
<organism evidence="10">
    <name type="scientific">Chlorella variabilis</name>
    <name type="common">Green alga</name>
    <dbReference type="NCBI Taxonomy" id="554065"/>
    <lineage>
        <taxon>Eukaryota</taxon>
        <taxon>Viridiplantae</taxon>
        <taxon>Chlorophyta</taxon>
        <taxon>core chlorophytes</taxon>
        <taxon>Trebouxiophyceae</taxon>
        <taxon>Chlorellales</taxon>
        <taxon>Chlorellaceae</taxon>
        <taxon>Chlorella clade</taxon>
        <taxon>Chlorella</taxon>
    </lineage>
</organism>
<sequence length="118" mass="11909">IPALIRHLRSSCCEAVHEEAATALANLSAFSTDRSAAIAAKGAIPLLVQRLRSSGSESVQAAAAGALANMATCSSDRSAAIAAEGAIPLLVQRLRSGSNGVQEGVVRVLVGLSTDSPE</sequence>
<accession>E1ZMQ0</accession>
<dbReference type="InterPro" id="IPR000225">
    <property type="entry name" value="Armadillo"/>
</dbReference>
<evidence type="ECO:0000256" key="3">
    <source>
        <dbReference type="ARBA" id="ARBA00022554"/>
    </source>
</evidence>
<dbReference type="Gene3D" id="1.25.10.10">
    <property type="entry name" value="Leucine-rich Repeat Variant"/>
    <property type="match status" value="2"/>
</dbReference>
<dbReference type="InterPro" id="IPR045156">
    <property type="entry name" value="Vac8"/>
</dbReference>
<dbReference type="AlphaFoldDB" id="E1ZMQ0"/>
<evidence type="ECO:0000256" key="8">
    <source>
        <dbReference type="PROSITE-ProRule" id="PRU00259"/>
    </source>
</evidence>
<dbReference type="PANTHER" id="PTHR47249">
    <property type="entry name" value="VACUOLAR PROTEIN 8"/>
    <property type="match status" value="1"/>
</dbReference>
<evidence type="ECO:0000256" key="2">
    <source>
        <dbReference type="ARBA" id="ARBA00005462"/>
    </source>
</evidence>
<feature type="repeat" description="ARM" evidence="8">
    <location>
        <begin position="1"/>
        <end position="42"/>
    </location>
</feature>
<evidence type="ECO:0000256" key="1">
    <source>
        <dbReference type="ARBA" id="ARBA00004592"/>
    </source>
</evidence>
<dbReference type="GeneID" id="17352283"/>
<dbReference type="GO" id="GO:0005774">
    <property type="term" value="C:vacuolar membrane"/>
    <property type="evidence" value="ECO:0007669"/>
    <property type="project" value="UniProtKB-SubCell"/>
</dbReference>
<dbReference type="GO" id="GO:0071562">
    <property type="term" value="P:nucleus-vacuole junction assembly"/>
    <property type="evidence" value="ECO:0007669"/>
    <property type="project" value="InterPro"/>
</dbReference>
<dbReference type="SUPFAM" id="SSF48371">
    <property type="entry name" value="ARM repeat"/>
    <property type="match status" value="1"/>
</dbReference>
<dbReference type="InterPro" id="IPR011989">
    <property type="entry name" value="ARM-like"/>
</dbReference>
<evidence type="ECO:0000313" key="10">
    <source>
        <dbReference type="Proteomes" id="UP000008141"/>
    </source>
</evidence>
<evidence type="ECO:0000256" key="6">
    <source>
        <dbReference type="ARBA" id="ARBA00023288"/>
    </source>
</evidence>
<feature type="repeat" description="ARM" evidence="8">
    <location>
        <begin position="42"/>
        <end position="85"/>
    </location>
</feature>
<keyword evidence="4" id="KW-0677">Repeat</keyword>
<dbReference type="KEGG" id="cvr:CHLNCDRAFT_13300"/>
<dbReference type="InParanoid" id="E1ZMQ0"/>
<feature type="non-terminal residue" evidence="9">
    <location>
        <position position="1"/>
    </location>
</feature>
<comment type="similarity">
    <text evidence="2">Belongs to the beta-catenin family.</text>
</comment>
<dbReference type="STRING" id="554065.E1ZMQ0"/>
<dbReference type="Proteomes" id="UP000008141">
    <property type="component" value="Unassembled WGS sequence"/>
</dbReference>
<reference evidence="9 10" key="1">
    <citation type="journal article" date="2010" name="Plant Cell">
        <title>The Chlorella variabilis NC64A genome reveals adaptation to photosymbiosis, coevolution with viruses, and cryptic sex.</title>
        <authorList>
            <person name="Blanc G."/>
            <person name="Duncan G."/>
            <person name="Agarkova I."/>
            <person name="Borodovsky M."/>
            <person name="Gurnon J."/>
            <person name="Kuo A."/>
            <person name="Lindquist E."/>
            <person name="Lucas S."/>
            <person name="Pangilinan J."/>
            <person name="Polle J."/>
            <person name="Salamov A."/>
            <person name="Terry A."/>
            <person name="Yamada T."/>
            <person name="Dunigan D.D."/>
            <person name="Grigoriev I.V."/>
            <person name="Claverie J.M."/>
            <person name="Van Etten J.L."/>
        </authorList>
    </citation>
    <scope>NUCLEOTIDE SEQUENCE [LARGE SCALE GENOMIC DNA]</scope>
    <source>
        <strain evidence="9 10">NC64A</strain>
    </source>
</reference>
<protein>
    <recommendedName>
        <fullName evidence="7">Vacuolar protein 8</fullName>
    </recommendedName>
</protein>
<comment type="subcellular location">
    <subcellularLocation>
        <location evidence="1">Vacuole membrane</location>
        <topology evidence="1">Lipid-anchor</topology>
    </subcellularLocation>
</comment>
<keyword evidence="10" id="KW-1185">Reference proteome</keyword>
<evidence type="ECO:0000256" key="7">
    <source>
        <dbReference type="ARBA" id="ARBA00026209"/>
    </source>
</evidence>
<keyword evidence="5" id="KW-0472">Membrane</keyword>